<dbReference type="InterPro" id="IPR050585">
    <property type="entry name" value="Xaa-Pro_dipeptidyl-ppase/CocE"/>
</dbReference>
<dbReference type="Pfam" id="PF02129">
    <property type="entry name" value="Peptidase_S15"/>
    <property type="match status" value="1"/>
</dbReference>
<evidence type="ECO:0000313" key="3">
    <source>
        <dbReference type="EMBL" id="KAF2772315.1"/>
    </source>
</evidence>
<dbReference type="Gene3D" id="1.10.3020.20">
    <property type="match status" value="1"/>
</dbReference>
<dbReference type="InterPro" id="IPR029058">
    <property type="entry name" value="AB_hydrolase_fold"/>
</dbReference>
<name>A0A6G1LHG1_9PEZI</name>
<dbReference type="Gene3D" id="3.40.50.1820">
    <property type="entry name" value="alpha/beta hydrolase"/>
    <property type="match status" value="1"/>
</dbReference>
<dbReference type="AlphaFoldDB" id="A0A6G1LHG1"/>
<dbReference type="EMBL" id="ML995815">
    <property type="protein sequence ID" value="KAF2772315.1"/>
    <property type="molecule type" value="Genomic_DNA"/>
</dbReference>
<proteinExistence type="predicted"/>
<keyword evidence="1 3" id="KW-0378">Hydrolase</keyword>
<dbReference type="InterPro" id="IPR008979">
    <property type="entry name" value="Galactose-bd-like_sf"/>
</dbReference>
<dbReference type="Proteomes" id="UP000799436">
    <property type="component" value="Unassembled WGS sequence"/>
</dbReference>
<organism evidence="3 4">
    <name type="scientific">Teratosphaeria nubilosa</name>
    <dbReference type="NCBI Taxonomy" id="161662"/>
    <lineage>
        <taxon>Eukaryota</taxon>
        <taxon>Fungi</taxon>
        <taxon>Dikarya</taxon>
        <taxon>Ascomycota</taxon>
        <taxon>Pezizomycotina</taxon>
        <taxon>Dothideomycetes</taxon>
        <taxon>Dothideomycetidae</taxon>
        <taxon>Mycosphaerellales</taxon>
        <taxon>Teratosphaeriaceae</taxon>
        <taxon>Teratosphaeria</taxon>
    </lineage>
</organism>
<dbReference type="InterPro" id="IPR013736">
    <property type="entry name" value="Xaa-Pro_dipept_C"/>
</dbReference>
<reference evidence="3" key="1">
    <citation type="journal article" date="2020" name="Stud. Mycol.">
        <title>101 Dothideomycetes genomes: a test case for predicting lifestyles and emergence of pathogens.</title>
        <authorList>
            <person name="Haridas S."/>
            <person name="Albert R."/>
            <person name="Binder M."/>
            <person name="Bloem J."/>
            <person name="Labutti K."/>
            <person name="Salamov A."/>
            <person name="Andreopoulos B."/>
            <person name="Baker S."/>
            <person name="Barry K."/>
            <person name="Bills G."/>
            <person name="Bluhm B."/>
            <person name="Cannon C."/>
            <person name="Castanera R."/>
            <person name="Culley D."/>
            <person name="Daum C."/>
            <person name="Ezra D."/>
            <person name="Gonzalez J."/>
            <person name="Henrissat B."/>
            <person name="Kuo A."/>
            <person name="Liang C."/>
            <person name="Lipzen A."/>
            <person name="Lutzoni F."/>
            <person name="Magnuson J."/>
            <person name="Mondo S."/>
            <person name="Nolan M."/>
            <person name="Ohm R."/>
            <person name="Pangilinan J."/>
            <person name="Park H.-J."/>
            <person name="Ramirez L."/>
            <person name="Alfaro M."/>
            <person name="Sun H."/>
            <person name="Tritt A."/>
            <person name="Yoshinaga Y."/>
            <person name="Zwiers L.-H."/>
            <person name="Turgeon B."/>
            <person name="Goodwin S."/>
            <person name="Spatafora J."/>
            <person name="Crous P."/>
            <person name="Grigoriev I."/>
        </authorList>
    </citation>
    <scope>NUCLEOTIDE SEQUENCE</scope>
    <source>
        <strain evidence="3">CBS 116005</strain>
    </source>
</reference>
<accession>A0A6G1LHG1</accession>
<dbReference type="InterPro" id="IPR000383">
    <property type="entry name" value="Xaa-Pro-like_dom"/>
</dbReference>
<sequence length="601" mass="68160">MAGLQKIGPIEVLYRDGFPSTEHPLYPGLKQETKVYPQGTIFRPGALALPCNIVHERDIPVKFRDGVTIYTDVYRPPNAPSRSVPAIVQAGPFGKNGGVNRDFFDKFHWRSGVPKSTVSTLEKFEALDPAYWVHHGYAIVCPDPRGCWKSEGNTHINCTQDGQDGYDLVEWLAEQPWCNGRVSYAGNSWLSQTQWFIGAEKPPHLACLAPWEGWNDLYNDDVMRGGVPTPAFQQWLLNDCSPSLVSGSKTEDVEAMAKKYPLWNEYWADRAAKLEKIDVPMYIVSSWTNALHCRGTFQGWSRVSSQKKWLRVHNSHEWPDLYYPQNIEDLRKFYDFYLKDISNGWEHTPPVRLCVLNPGGKDIVNRPEREFPLARVLPTKLHLDSSASSLVLNEPVKQAHSVSFDAATGVVAFEHTFEQRTELTGFFSLKLWVEAIDTDDLDIYCKFSKLDANGQPLETMTMDVGWLQDDPDAERQKLREMHAAGDPSVDIFWAEGSNGRLRVSHREIDAFTSTPSRPVYTHQREQKLKPGEIVPVLIELWPHGMIWEKGQKMKLSIAGHNLRPEQLPFIPKASYNKGKAVIHTGGEYDSHLLVPLVPNEA</sequence>
<dbReference type="PANTHER" id="PTHR43056:SF10">
    <property type="entry name" value="COCE_NOND FAMILY, PUTATIVE (AFU_ORTHOLOGUE AFUA_7G00600)-RELATED"/>
    <property type="match status" value="1"/>
</dbReference>
<dbReference type="InterPro" id="IPR005674">
    <property type="entry name" value="CocE/Ser_esterase"/>
</dbReference>
<feature type="domain" description="Xaa-Pro dipeptidyl-peptidase C-terminal" evidence="2">
    <location>
        <begin position="331"/>
        <end position="593"/>
    </location>
</feature>
<dbReference type="SMART" id="SM00939">
    <property type="entry name" value="PepX_C"/>
    <property type="match status" value="1"/>
</dbReference>
<dbReference type="PANTHER" id="PTHR43056">
    <property type="entry name" value="PEPTIDASE S9 PROLYL OLIGOPEPTIDASE"/>
    <property type="match status" value="1"/>
</dbReference>
<evidence type="ECO:0000259" key="2">
    <source>
        <dbReference type="SMART" id="SM00939"/>
    </source>
</evidence>
<dbReference type="Gene3D" id="2.60.120.260">
    <property type="entry name" value="Galactose-binding domain-like"/>
    <property type="match status" value="1"/>
</dbReference>
<dbReference type="SUPFAM" id="SSF49785">
    <property type="entry name" value="Galactose-binding domain-like"/>
    <property type="match status" value="1"/>
</dbReference>
<dbReference type="OrthoDB" id="2578740at2759"/>
<keyword evidence="4" id="KW-1185">Reference proteome</keyword>
<dbReference type="Pfam" id="PF08530">
    <property type="entry name" value="PepX_C"/>
    <property type="match status" value="1"/>
</dbReference>
<evidence type="ECO:0000313" key="4">
    <source>
        <dbReference type="Proteomes" id="UP000799436"/>
    </source>
</evidence>
<protein>
    <submittedName>
        <fullName evidence="3">Hydrolase CocE/NonD family protein</fullName>
    </submittedName>
</protein>
<gene>
    <name evidence="3" type="ORF">EJ03DRAFT_324742</name>
</gene>
<dbReference type="GO" id="GO:0008239">
    <property type="term" value="F:dipeptidyl-peptidase activity"/>
    <property type="evidence" value="ECO:0007669"/>
    <property type="project" value="InterPro"/>
</dbReference>
<dbReference type="NCBIfam" id="TIGR00976">
    <property type="entry name" value="CocE_NonD"/>
    <property type="match status" value="1"/>
</dbReference>
<dbReference type="SUPFAM" id="SSF53474">
    <property type="entry name" value="alpha/beta-Hydrolases"/>
    <property type="match status" value="1"/>
</dbReference>
<evidence type="ECO:0000256" key="1">
    <source>
        <dbReference type="ARBA" id="ARBA00022801"/>
    </source>
</evidence>